<feature type="transmembrane region" description="Helical" evidence="2">
    <location>
        <begin position="43"/>
        <end position="61"/>
    </location>
</feature>
<evidence type="ECO:0000313" key="5">
    <source>
        <dbReference type="Proteomes" id="UP000076404"/>
    </source>
</evidence>
<keyword evidence="1 2" id="KW-0472">Membrane</keyword>
<dbReference type="PANTHER" id="PTHR34978">
    <property type="entry name" value="POSSIBLE SENSOR-TRANSDUCER PROTEIN BLAR"/>
    <property type="match status" value="1"/>
</dbReference>
<dbReference type="EMBL" id="CP011454">
    <property type="protein sequence ID" value="AMW05189.1"/>
    <property type="molecule type" value="Genomic_DNA"/>
</dbReference>
<proteinExistence type="inferred from homology"/>
<feature type="domain" description="Peptidase M56" evidence="3">
    <location>
        <begin position="19"/>
        <end position="301"/>
    </location>
</feature>
<gene>
    <name evidence="4" type="ORF">GEMMAAP_10920</name>
</gene>
<dbReference type="PANTHER" id="PTHR34978:SF3">
    <property type="entry name" value="SLR0241 PROTEIN"/>
    <property type="match status" value="1"/>
</dbReference>
<sequence>MNAATFAPQVAAWMTVSVLLSAVLAVAAIVMHRLARGAFPTRLVWSVALGTTVVLVATQPLRRADPITVPVVTARDVVVPSLTVEPRNEWPTVSELATGALRIAQQQVTTLATTTATVVRTWPVPRQWGLLLLWPLTSVSVLLIGAWSYRRQRHTVQGATVTSLEGYAVHVTPNVGPAVFGTRRPSVVVPAWLLSRPADEQRLVVQHEQAHIAAHDPLLLLSGCVAVAFVPWNPVVWYLLSRLRLAIELDCDARVLAAGASTRRYGELLIDLSAASAPLQMFTGAPAFSHRATHLERRIRNMTDRPGTLRTTRRFMAVALTSGALLAACGAELPTSAELEGMDVTAAQQRAEKLSAPAAVTEYVIDGKAATAVDAKAILAERIATINIRKKSRDANVVSITTRDASGKFAATEVNASKATGTVEVPVEGLVFRATGTGREEVLIGTKVSGTVDGVEFRADSAVLLRADGTKGDTTSALRLGRAVSLSGSVQPSDVLIFVDGVKATEAAMKMSPDRIQSIEVIKGAAAEKLYGPEGAKGVIRITTKK</sequence>
<dbReference type="KEGG" id="gph:GEMMAAP_10920"/>
<keyword evidence="1 2" id="KW-0812">Transmembrane</keyword>
<dbReference type="RefSeq" id="WP_026849725.1">
    <property type="nucleotide sequence ID" value="NZ_CP011454.1"/>
</dbReference>
<reference evidence="4 5" key="2">
    <citation type="journal article" date="2016" name="Environ. Microbiol. Rep.">
        <title>Metagenomic evidence for the presence of phototrophic Gemmatimonadetes bacteria in diverse environments.</title>
        <authorList>
            <person name="Zeng Y."/>
            <person name="Baumbach J."/>
            <person name="Barbosa E.G."/>
            <person name="Azevedo V."/>
            <person name="Zhang C."/>
            <person name="Koblizek M."/>
        </authorList>
    </citation>
    <scope>NUCLEOTIDE SEQUENCE [LARGE SCALE GENOMIC DNA]</scope>
    <source>
        <strain evidence="4 5">AP64</strain>
    </source>
</reference>
<keyword evidence="1" id="KW-0998">Cell outer membrane</keyword>
<keyword evidence="1" id="KW-0813">Transport</keyword>
<accession>A0A143BJI4</accession>
<comment type="subcellular location">
    <subcellularLocation>
        <location evidence="1">Cell outer membrane</location>
        <topology evidence="1">Multi-pass membrane protein</topology>
    </subcellularLocation>
</comment>
<dbReference type="eggNOG" id="COG1629">
    <property type="taxonomic scope" value="Bacteria"/>
</dbReference>
<feature type="transmembrane region" description="Helical" evidence="2">
    <location>
        <begin position="218"/>
        <end position="240"/>
    </location>
</feature>
<comment type="similarity">
    <text evidence="1">Belongs to the TonB-dependent receptor family.</text>
</comment>
<dbReference type="Pfam" id="PF05569">
    <property type="entry name" value="Peptidase_M56"/>
    <property type="match status" value="1"/>
</dbReference>
<dbReference type="Gene3D" id="2.170.130.10">
    <property type="entry name" value="TonB-dependent receptor, plug domain"/>
    <property type="match status" value="1"/>
</dbReference>
<name>A0A143BJI4_9BACT</name>
<protein>
    <recommendedName>
        <fullName evidence="3">Peptidase M56 domain-containing protein</fullName>
    </recommendedName>
</protein>
<dbReference type="PROSITE" id="PS52016">
    <property type="entry name" value="TONB_DEPENDENT_REC_3"/>
    <property type="match status" value="1"/>
</dbReference>
<dbReference type="eggNOG" id="COG4219">
    <property type="taxonomic scope" value="Bacteria"/>
</dbReference>
<dbReference type="InterPro" id="IPR037066">
    <property type="entry name" value="Plug_dom_sf"/>
</dbReference>
<evidence type="ECO:0000256" key="1">
    <source>
        <dbReference type="PROSITE-ProRule" id="PRU01360"/>
    </source>
</evidence>
<evidence type="ECO:0000259" key="3">
    <source>
        <dbReference type="Pfam" id="PF05569"/>
    </source>
</evidence>
<keyword evidence="5" id="KW-1185">Reference proteome</keyword>
<dbReference type="GO" id="GO:0009279">
    <property type="term" value="C:cell outer membrane"/>
    <property type="evidence" value="ECO:0007669"/>
    <property type="project" value="UniProtKB-SubCell"/>
</dbReference>
<dbReference type="OrthoDB" id="9816453at2"/>
<keyword evidence="2" id="KW-1133">Transmembrane helix</keyword>
<evidence type="ECO:0000313" key="4">
    <source>
        <dbReference type="EMBL" id="AMW05189.1"/>
    </source>
</evidence>
<dbReference type="InterPro" id="IPR039426">
    <property type="entry name" value="TonB-dep_rcpt-like"/>
</dbReference>
<organism evidence="4 5">
    <name type="scientific">Gemmatimonas phototrophica</name>
    <dbReference type="NCBI Taxonomy" id="1379270"/>
    <lineage>
        <taxon>Bacteria</taxon>
        <taxon>Pseudomonadati</taxon>
        <taxon>Gemmatimonadota</taxon>
        <taxon>Gemmatimonadia</taxon>
        <taxon>Gemmatimonadales</taxon>
        <taxon>Gemmatimonadaceae</taxon>
        <taxon>Gemmatimonas</taxon>
    </lineage>
</organism>
<feature type="transmembrane region" description="Helical" evidence="2">
    <location>
        <begin position="128"/>
        <end position="149"/>
    </location>
</feature>
<dbReference type="AlphaFoldDB" id="A0A143BJI4"/>
<dbReference type="InterPro" id="IPR052173">
    <property type="entry name" value="Beta-lactam_resp_regulator"/>
</dbReference>
<reference evidence="4 5" key="1">
    <citation type="journal article" date="2014" name="Proc. Natl. Acad. Sci. U.S.A.">
        <title>Functional type 2 photosynthetic reaction centers found in the rare bacterial phylum Gemmatimonadetes.</title>
        <authorList>
            <person name="Zeng Y."/>
            <person name="Feng F."/>
            <person name="Medova H."/>
            <person name="Dean J."/>
            <person name="Koblizek M."/>
        </authorList>
    </citation>
    <scope>NUCLEOTIDE SEQUENCE [LARGE SCALE GENOMIC DNA]</scope>
    <source>
        <strain evidence="4 5">AP64</strain>
    </source>
</reference>
<dbReference type="Proteomes" id="UP000076404">
    <property type="component" value="Chromosome"/>
</dbReference>
<feature type="transmembrane region" description="Helical" evidence="2">
    <location>
        <begin position="12"/>
        <end position="31"/>
    </location>
</feature>
<dbReference type="STRING" id="1379270.GEMMAAP_10920"/>
<dbReference type="CDD" id="cd07341">
    <property type="entry name" value="M56_BlaR1_MecR1_like"/>
    <property type="match status" value="1"/>
</dbReference>
<keyword evidence="1" id="KW-1134">Transmembrane beta strand</keyword>
<dbReference type="SUPFAM" id="SSF56935">
    <property type="entry name" value="Porins"/>
    <property type="match status" value="1"/>
</dbReference>
<evidence type="ECO:0000256" key="2">
    <source>
        <dbReference type="SAM" id="Phobius"/>
    </source>
</evidence>
<dbReference type="InterPro" id="IPR008756">
    <property type="entry name" value="Peptidase_M56"/>
</dbReference>